<dbReference type="EMBL" id="JBHSAM010000028">
    <property type="protein sequence ID" value="MFC4101777.1"/>
    <property type="molecule type" value="Genomic_DNA"/>
</dbReference>
<evidence type="ECO:0000259" key="3">
    <source>
        <dbReference type="PROSITE" id="PS51186"/>
    </source>
</evidence>
<proteinExistence type="predicted"/>
<dbReference type="EC" id="2.3.1.-" evidence="4"/>
<dbReference type="InterPro" id="IPR000182">
    <property type="entry name" value="GNAT_dom"/>
</dbReference>
<sequence>MEFRPLHAFTLEQLTSLWNEGFQQYFVNLNFTLDMFLKRSVTEGLSFAHSFAILDGERPIGFVMNGFRQEGGRKIAWNGGTALVPEYRGRFIGKRLMEEALRIYRAENVDTALLEAIKENAPAIALYRKYGYEVTDTLAFYQWEGQIGANTFGALVGSDRYTFEIGNPQDVQQLTFHEELQPWQSQWQTLQSGGLAIIAREPSGEPAGYALIKKVLDEHGEHRSTILYQCAAKEDAPVRSALISALLIRAYASSQSIVCRTGNLPLSQHVVVEQLEQAGFKKTLEQVHMRLELR</sequence>
<evidence type="ECO:0000256" key="2">
    <source>
        <dbReference type="ARBA" id="ARBA00023315"/>
    </source>
</evidence>
<feature type="domain" description="N-acetyltransferase" evidence="3">
    <location>
        <begin position="1"/>
        <end position="153"/>
    </location>
</feature>
<reference evidence="5" key="1">
    <citation type="journal article" date="2019" name="Int. J. Syst. Evol. Microbiol.">
        <title>The Global Catalogue of Microorganisms (GCM) 10K type strain sequencing project: providing services to taxonomists for standard genome sequencing and annotation.</title>
        <authorList>
            <consortium name="The Broad Institute Genomics Platform"/>
            <consortium name="The Broad Institute Genome Sequencing Center for Infectious Disease"/>
            <person name="Wu L."/>
            <person name="Ma J."/>
        </authorList>
    </citation>
    <scope>NUCLEOTIDE SEQUENCE [LARGE SCALE GENOMIC DNA]</scope>
    <source>
        <strain evidence="5">IBRC-M 10987</strain>
    </source>
</reference>
<gene>
    <name evidence="4" type="ORF">ACFOZ8_19195</name>
</gene>
<keyword evidence="1 4" id="KW-0808">Transferase</keyword>
<dbReference type="Gene3D" id="3.40.630.30">
    <property type="match status" value="1"/>
</dbReference>
<evidence type="ECO:0000313" key="5">
    <source>
        <dbReference type="Proteomes" id="UP001595715"/>
    </source>
</evidence>
<name>A0ABV8K744_9BACL</name>
<dbReference type="InterPro" id="IPR050680">
    <property type="entry name" value="YpeA/RimI_acetyltransf"/>
</dbReference>
<dbReference type="InterPro" id="IPR016181">
    <property type="entry name" value="Acyl_CoA_acyltransferase"/>
</dbReference>
<keyword evidence="5" id="KW-1185">Reference proteome</keyword>
<dbReference type="Pfam" id="PF00583">
    <property type="entry name" value="Acetyltransf_1"/>
    <property type="match status" value="1"/>
</dbReference>
<dbReference type="Proteomes" id="UP001595715">
    <property type="component" value="Unassembled WGS sequence"/>
</dbReference>
<dbReference type="PROSITE" id="PS51186">
    <property type="entry name" value="GNAT"/>
    <property type="match status" value="1"/>
</dbReference>
<dbReference type="PANTHER" id="PTHR43420">
    <property type="entry name" value="ACETYLTRANSFERASE"/>
    <property type="match status" value="1"/>
</dbReference>
<dbReference type="RefSeq" id="WP_377720375.1">
    <property type="nucleotide sequence ID" value="NZ_JBHSAM010000028.1"/>
</dbReference>
<keyword evidence="2 4" id="KW-0012">Acyltransferase</keyword>
<evidence type="ECO:0000313" key="4">
    <source>
        <dbReference type="EMBL" id="MFC4101777.1"/>
    </source>
</evidence>
<dbReference type="CDD" id="cd04301">
    <property type="entry name" value="NAT_SF"/>
    <property type="match status" value="1"/>
</dbReference>
<protein>
    <submittedName>
        <fullName evidence="4">GNAT family N-acetyltransferase</fullName>
        <ecNumber evidence="4">2.3.1.-</ecNumber>
    </submittedName>
</protein>
<evidence type="ECO:0000256" key="1">
    <source>
        <dbReference type="ARBA" id="ARBA00022679"/>
    </source>
</evidence>
<comment type="caution">
    <text evidence="4">The sequence shown here is derived from an EMBL/GenBank/DDBJ whole genome shotgun (WGS) entry which is preliminary data.</text>
</comment>
<dbReference type="GO" id="GO:0016746">
    <property type="term" value="F:acyltransferase activity"/>
    <property type="evidence" value="ECO:0007669"/>
    <property type="project" value="UniProtKB-KW"/>
</dbReference>
<dbReference type="SUPFAM" id="SSF55729">
    <property type="entry name" value="Acyl-CoA N-acyltransferases (Nat)"/>
    <property type="match status" value="1"/>
</dbReference>
<organism evidence="4 5">
    <name type="scientific">Paenibacillus xanthanilyticus</name>
    <dbReference type="NCBI Taxonomy" id="1783531"/>
    <lineage>
        <taxon>Bacteria</taxon>
        <taxon>Bacillati</taxon>
        <taxon>Bacillota</taxon>
        <taxon>Bacilli</taxon>
        <taxon>Bacillales</taxon>
        <taxon>Paenibacillaceae</taxon>
        <taxon>Paenibacillus</taxon>
    </lineage>
</organism>
<accession>A0ABV8K744</accession>